<proteinExistence type="predicted"/>
<reference evidence="2" key="1">
    <citation type="submission" date="2025-08" db="UniProtKB">
        <authorList>
            <consortium name="RefSeq"/>
        </authorList>
    </citation>
    <scope>IDENTIFICATION</scope>
</reference>
<keyword evidence="1" id="KW-1185">Reference proteome</keyword>
<dbReference type="Proteomes" id="UP000504624">
    <property type="component" value="Unplaced"/>
</dbReference>
<dbReference type="AlphaFoldDB" id="A0A6J0HVC4"/>
<dbReference type="GeneID" id="108501100"/>
<dbReference type="OrthoDB" id="277439at2759"/>
<evidence type="ECO:0000313" key="2">
    <source>
        <dbReference type="RefSeq" id="XP_017678140.1"/>
    </source>
</evidence>
<evidence type="ECO:0000313" key="1">
    <source>
        <dbReference type="Proteomes" id="UP000504624"/>
    </source>
</evidence>
<gene>
    <name evidence="2" type="primary">TTLL9</name>
</gene>
<accession>A0A6J0HVC4</accession>
<organism evidence="1 2">
    <name type="scientific">Lepidothrix coronata</name>
    <name type="common">blue-crowned manakin</name>
    <dbReference type="NCBI Taxonomy" id="321398"/>
    <lineage>
        <taxon>Eukaryota</taxon>
        <taxon>Metazoa</taxon>
        <taxon>Chordata</taxon>
        <taxon>Craniata</taxon>
        <taxon>Vertebrata</taxon>
        <taxon>Euteleostomi</taxon>
        <taxon>Archelosauria</taxon>
        <taxon>Archosauria</taxon>
        <taxon>Dinosauria</taxon>
        <taxon>Saurischia</taxon>
        <taxon>Theropoda</taxon>
        <taxon>Coelurosauria</taxon>
        <taxon>Aves</taxon>
        <taxon>Neognathae</taxon>
        <taxon>Neoaves</taxon>
        <taxon>Telluraves</taxon>
        <taxon>Australaves</taxon>
        <taxon>Passeriformes</taxon>
        <taxon>Pipridae</taxon>
        <taxon>Lepidothrix</taxon>
    </lineage>
</organism>
<dbReference type="RefSeq" id="XP_017678140.1">
    <property type="nucleotide sequence ID" value="XM_017822651.1"/>
</dbReference>
<sequence>MKSSVPPGSLLVASAAGPGRWLCRGGGDRGRRAPRILPRPFPGCSAAAAHRLLPGREQTKEEKLPPSAVAWEHGAALAAACRRCPRPHKAALLGEEQNLCPAPSRKLSQNSCLAKDLKRFWKQLEKEAGKPEARKCAFILKTLKMPSEYYLFVEAFCKNPGITWVMKLQVWRGGWDRRICLTLVRSDWEAGKSQGEEMFLKTEGCN</sequence>
<dbReference type="CTD" id="164395"/>
<name>A0A6J0HVC4_9PASS</name>
<protein>
    <submittedName>
        <fullName evidence="2">Probable tubulin polyglutamylase TTLL9</fullName>
    </submittedName>
</protein>